<evidence type="ECO:0000313" key="2">
    <source>
        <dbReference type="Proteomes" id="UP000501868"/>
    </source>
</evidence>
<protein>
    <submittedName>
        <fullName evidence="1">Uncharacterized protein</fullName>
    </submittedName>
</protein>
<dbReference type="AlphaFoldDB" id="A0A6H1P2L8"/>
<reference evidence="1 2" key="1">
    <citation type="submission" date="2020-04" db="EMBL/GenBank/DDBJ databases">
        <title>Genome-Wide Identification of 5-Methylcytosine Sites in Bacterial Genomes By High-Throughput Sequencing of MspJI Restriction Fragments.</title>
        <authorList>
            <person name="Wu V."/>
        </authorList>
    </citation>
    <scope>NUCLEOTIDE SEQUENCE [LARGE SCALE GENOMIC DNA]</scope>
    <source>
        <strain evidence="1 2">S2</strain>
    </source>
</reference>
<dbReference type="EMBL" id="CP051128">
    <property type="protein sequence ID" value="QIZ07667.1"/>
    <property type="molecule type" value="Genomic_DNA"/>
</dbReference>
<dbReference type="Proteomes" id="UP000501868">
    <property type="component" value="Chromosome"/>
</dbReference>
<gene>
    <name evidence="1" type="ORF">HFZ78_13755</name>
</gene>
<accession>A0A6H1P2L8</accession>
<proteinExistence type="predicted"/>
<evidence type="ECO:0000313" key="1">
    <source>
        <dbReference type="EMBL" id="QIZ07667.1"/>
    </source>
</evidence>
<sequence>MNCKKCEKEFYFQVTEMNVPGGREREYINCPHCGETNGSVVTSGVVYIHKIEENSKN</sequence>
<reference evidence="1 2" key="2">
    <citation type="submission" date="2020-04" db="EMBL/GenBank/DDBJ databases">
        <authorList>
            <person name="Fomenkov A."/>
            <person name="Anton B.P."/>
            <person name="Roberts R.J."/>
        </authorList>
    </citation>
    <scope>NUCLEOTIDE SEQUENCE [LARGE SCALE GENOMIC DNA]</scope>
    <source>
        <strain evidence="1 2">S2</strain>
    </source>
</reference>
<name>A0A6H1P2L8_PRIMG</name>
<organism evidence="1 2">
    <name type="scientific">Priestia megaterium</name>
    <name type="common">Bacillus megaterium</name>
    <dbReference type="NCBI Taxonomy" id="1404"/>
    <lineage>
        <taxon>Bacteria</taxon>
        <taxon>Bacillati</taxon>
        <taxon>Bacillota</taxon>
        <taxon>Bacilli</taxon>
        <taxon>Bacillales</taxon>
        <taxon>Bacillaceae</taxon>
        <taxon>Priestia</taxon>
    </lineage>
</organism>